<organism evidence="6 7">
    <name type="scientific">Streptomyces djakartensis</name>
    <dbReference type="NCBI Taxonomy" id="68193"/>
    <lineage>
        <taxon>Bacteria</taxon>
        <taxon>Bacillati</taxon>
        <taxon>Actinomycetota</taxon>
        <taxon>Actinomycetes</taxon>
        <taxon>Kitasatosporales</taxon>
        <taxon>Streptomycetaceae</taxon>
        <taxon>Streptomyces</taxon>
    </lineage>
</organism>
<dbReference type="SUPFAM" id="SSF46785">
    <property type="entry name" value="Winged helix' DNA-binding domain"/>
    <property type="match status" value="1"/>
</dbReference>
<dbReference type="PROSITE" id="PS51683">
    <property type="entry name" value="SAM_OMT_II"/>
    <property type="match status" value="1"/>
</dbReference>
<dbReference type="EMBL" id="BMWE01000008">
    <property type="protein sequence ID" value="GGY21994.1"/>
    <property type="molecule type" value="Genomic_DNA"/>
</dbReference>
<dbReference type="PANTHER" id="PTHR43712:SF2">
    <property type="entry name" value="O-METHYLTRANSFERASE CICE"/>
    <property type="match status" value="1"/>
</dbReference>
<dbReference type="GO" id="GO:0032259">
    <property type="term" value="P:methylation"/>
    <property type="evidence" value="ECO:0007669"/>
    <property type="project" value="UniProtKB-KW"/>
</dbReference>
<accession>A0ABQ2ZT28</accession>
<reference evidence="7" key="1">
    <citation type="journal article" date="2019" name="Int. J. Syst. Evol. Microbiol.">
        <title>The Global Catalogue of Microorganisms (GCM) 10K type strain sequencing project: providing services to taxonomists for standard genome sequencing and annotation.</title>
        <authorList>
            <consortium name="The Broad Institute Genomics Platform"/>
            <consortium name="The Broad Institute Genome Sequencing Center for Infectious Disease"/>
            <person name="Wu L."/>
            <person name="Ma J."/>
        </authorList>
    </citation>
    <scope>NUCLEOTIDE SEQUENCE [LARGE SCALE GENOMIC DNA]</scope>
    <source>
        <strain evidence="7">JCM 4957</strain>
    </source>
</reference>
<dbReference type="InterPro" id="IPR036388">
    <property type="entry name" value="WH-like_DNA-bd_sf"/>
</dbReference>
<comment type="caution">
    <text evidence="6">The sequence shown here is derived from an EMBL/GenBank/DDBJ whole genome shotgun (WGS) entry which is preliminary data.</text>
</comment>
<dbReference type="PANTHER" id="PTHR43712">
    <property type="entry name" value="PUTATIVE (AFU_ORTHOLOGUE AFUA_4G14580)-RELATED"/>
    <property type="match status" value="1"/>
</dbReference>
<keyword evidence="3" id="KW-0949">S-adenosyl-L-methionine</keyword>
<dbReference type="Gene3D" id="1.10.287.1350">
    <property type="match status" value="1"/>
</dbReference>
<dbReference type="CDD" id="cd02440">
    <property type="entry name" value="AdoMet_MTases"/>
    <property type="match status" value="1"/>
</dbReference>
<dbReference type="Pfam" id="PF08100">
    <property type="entry name" value="Dimerisation"/>
    <property type="match status" value="1"/>
</dbReference>
<dbReference type="InterPro" id="IPR012967">
    <property type="entry name" value="COMT_dimerisation"/>
</dbReference>
<dbReference type="Gene3D" id="3.40.50.150">
    <property type="entry name" value="Vaccinia Virus protein VP39"/>
    <property type="match status" value="1"/>
</dbReference>
<evidence type="ECO:0000313" key="6">
    <source>
        <dbReference type="EMBL" id="GGY21994.1"/>
    </source>
</evidence>
<evidence type="ECO:0000313" key="7">
    <source>
        <dbReference type="Proteomes" id="UP000653308"/>
    </source>
</evidence>
<dbReference type="PIRSF" id="PIRSF005739">
    <property type="entry name" value="O-mtase"/>
    <property type="match status" value="1"/>
</dbReference>
<evidence type="ECO:0000259" key="5">
    <source>
        <dbReference type="Pfam" id="PF08100"/>
    </source>
</evidence>
<dbReference type="Proteomes" id="UP000653308">
    <property type="component" value="Unassembled WGS sequence"/>
</dbReference>
<keyword evidence="7" id="KW-1185">Reference proteome</keyword>
<dbReference type="InterPro" id="IPR029063">
    <property type="entry name" value="SAM-dependent_MTases_sf"/>
</dbReference>
<evidence type="ECO:0000256" key="3">
    <source>
        <dbReference type="ARBA" id="ARBA00022691"/>
    </source>
</evidence>
<dbReference type="RefSeq" id="WP_190198379.1">
    <property type="nucleotide sequence ID" value="NZ_BMWE01000008.1"/>
</dbReference>
<evidence type="ECO:0000259" key="4">
    <source>
        <dbReference type="Pfam" id="PF00891"/>
    </source>
</evidence>
<keyword evidence="1 6" id="KW-0489">Methyltransferase</keyword>
<name>A0ABQ2ZT28_9ACTN</name>
<evidence type="ECO:0000256" key="2">
    <source>
        <dbReference type="ARBA" id="ARBA00022679"/>
    </source>
</evidence>
<evidence type="ECO:0000256" key="1">
    <source>
        <dbReference type="ARBA" id="ARBA00022603"/>
    </source>
</evidence>
<dbReference type="Pfam" id="PF00891">
    <property type="entry name" value="Methyltransf_2"/>
    <property type="match status" value="1"/>
</dbReference>
<dbReference type="Gene3D" id="1.10.10.10">
    <property type="entry name" value="Winged helix-like DNA-binding domain superfamily/Winged helix DNA-binding domain"/>
    <property type="match status" value="1"/>
</dbReference>
<dbReference type="SUPFAM" id="SSF53335">
    <property type="entry name" value="S-adenosyl-L-methionine-dependent methyltransferases"/>
    <property type="match status" value="1"/>
</dbReference>
<proteinExistence type="predicted"/>
<dbReference type="InterPro" id="IPR001077">
    <property type="entry name" value="COMT_C"/>
</dbReference>
<feature type="domain" description="O-methyltransferase C-terminal" evidence="4">
    <location>
        <begin position="113"/>
        <end position="317"/>
    </location>
</feature>
<protein>
    <submittedName>
        <fullName evidence="6">Methyltransferase</fullName>
    </submittedName>
</protein>
<feature type="domain" description="O-methyltransferase dimerisation" evidence="5">
    <location>
        <begin position="17"/>
        <end position="85"/>
    </location>
</feature>
<gene>
    <name evidence="6" type="ORF">GCM10010384_30820</name>
</gene>
<dbReference type="InterPro" id="IPR016461">
    <property type="entry name" value="COMT-like"/>
</dbReference>
<sequence>MAHQSDPGDLLKMADLLTPAAIRAAATLRLADHLGAGTGDVAKLAELTGTRPDLLELLLRHLRAQGVLTCDDDGVYSVTELGERLREDHPESLRGHLTMDGLHGRAALALVNLLHTVRTGEPAHETVFGRGYWETVNEDPDFVEALEQSATGQQLGWGAELILDSYDWSRVGRVVDVGGHSGTILMELLRRHPHLNGTLVDLKNVAEVAGRRFAAAGLADRTEVVVGSFFEPLPAGGDVYLLSAVLADWPDERATAILRRCARAAGPDGKVLLAEVNLRVPREIPESAALELWLRATMPAPVRSVEQLKALAAAAGLRLVWEGPATSVRSILEFSPC</sequence>
<dbReference type="GO" id="GO:0008168">
    <property type="term" value="F:methyltransferase activity"/>
    <property type="evidence" value="ECO:0007669"/>
    <property type="project" value="UniProtKB-KW"/>
</dbReference>
<dbReference type="InterPro" id="IPR036390">
    <property type="entry name" value="WH_DNA-bd_sf"/>
</dbReference>
<keyword evidence="2" id="KW-0808">Transferase</keyword>